<evidence type="ECO:0000313" key="3">
    <source>
        <dbReference type="EMBL" id="GEY19116.1"/>
    </source>
</evidence>
<feature type="domain" description="DUF8039" evidence="2">
    <location>
        <begin position="402"/>
        <end position="490"/>
    </location>
</feature>
<sequence length="565" mass="64911">DPLKPRTRRGINRIQDLSVGESVEFNQFGQAVGKWQYMYGKYIGTRTRRLISILEKNSKQVTKEEKNFVWFDIKAHFRLENNDVQKRILVSCGTKWKAFKTKLRVKFMLKKWQEKKNDPDKATKLHLIPDICGSNYYLARAPRNKNGIMTLPPKLTDGSKNLVQATRELAQGFNESKAGVDPLILVLGLEHGGRMRGVGCNIGYKKGIEGYVWKKRTYEQRKDFELIRNEVRQQMKEELKSSDFWEEMRAELKAKLRNEIQAEQNLFSPREDDVPNSVHMKSSLNSTIIMVRNETQAQHNESFSPTQEGNHSSVQMRSNLCSTKIIERKEQQGKQNESISTRQVDVPSSVQMRSNLSSTTSIIREEHQGQQNESISTRQVDVMGSIHMMSNLSSTISIVKLHFLKEETYCCLYIPSFVLAEEKVVCSTAIVYPIGDGILHFKNLLKGHMKVSIIKVVEIHKSMELPVSDDEIPNLESAVKVFIQWPIAAIARFTGTYKTLVSGVPTKLSVPIEVIEMDLGEYMTYVVLHETWKDVDDDKYLVIVVDEAHAIFELKQQVVRFVYTR</sequence>
<evidence type="ECO:0000256" key="1">
    <source>
        <dbReference type="SAM" id="MobiDB-lite"/>
    </source>
</evidence>
<proteinExistence type="predicted"/>
<feature type="non-terminal residue" evidence="3">
    <location>
        <position position="565"/>
    </location>
</feature>
<protein>
    <submittedName>
        <fullName evidence="3">Protein exportin 1A</fullName>
    </submittedName>
</protein>
<dbReference type="PANTHER" id="PTHR33018:SF37">
    <property type="entry name" value="TRANSPOSASE TNP1_EN_SPM-LIKE DOMAIN-CONTAINING PROTEIN"/>
    <property type="match status" value="1"/>
</dbReference>
<dbReference type="Pfam" id="PF26133">
    <property type="entry name" value="DUF8039"/>
    <property type="match status" value="1"/>
</dbReference>
<feature type="non-terminal residue" evidence="3">
    <location>
        <position position="1"/>
    </location>
</feature>
<comment type="caution">
    <text evidence="3">The sequence shown here is derived from an EMBL/GenBank/DDBJ whole genome shotgun (WGS) entry which is preliminary data.</text>
</comment>
<feature type="compositionally biased region" description="Polar residues" evidence="1">
    <location>
        <begin position="333"/>
        <end position="351"/>
    </location>
</feature>
<accession>A0A699HG56</accession>
<name>A0A699HG56_TANCI</name>
<organism evidence="3">
    <name type="scientific">Tanacetum cinerariifolium</name>
    <name type="common">Dalmatian daisy</name>
    <name type="synonym">Chrysanthemum cinerariifolium</name>
    <dbReference type="NCBI Taxonomy" id="118510"/>
    <lineage>
        <taxon>Eukaryota</taxon>
        <taxon>Viridiplantae</taxon>
        <taxon>Streptophyta</taxon>
        <taxon>Embryophyta</taxon>
        <taxon>Tracheophyta</taxon>
        <taxon>Spermatophyta</taxon>
        <taxon>Magnoliopsida</taxon>
        <taxon>eudicotyledons</taxon>
        <taxon>Gunneridae</taxon>
        <taxon>Pentapetalae</taxon>
        <taxon>asterids</taxon>
        <taxon>campanulids</taxon>
        <taxon>Asterales</taxon>
        <taxon>Asteraceae</taxon>
        <taxon>Asteroideae</taxon>
        <taxon>Anthemideae</taxon>
        <taxon>Anthemidinae</taxon>
        <taxon>Tanacetum</taxon>
    </lineage>
</organism>
<dbReference type="PANTHER" id="PTHR33018">
    <property type="entry name" value="OS10G0338966 PROTEIN-RELATED"/>
    <property type="match status" value="1"/>
</dbReference>
<dbReference type="EMBL" id="BKCJ010158711">
    <property type="protein sequence ID" value="GEY19116.1"/>
    <property type="molecule type" value="Genomic_DNA"/>
</dbReference>
<gene>
    <name evidence="3" type="ORF">Tci_391090</name>
</gene>
<evidence type="ECO:0000259" key="2">
    <source>
        <dbReference type="Pfam" id="PF26133"/>
    </source>
</evidence>
<dbReference type="InterPro" id="IPR058352">
    <property type="entry name" value="DUF8039"/>
</dbReference>
<reference evidence="3" key="1">
    <citation type="journal article" date="2019" name="Sci. Rep.">
        <title>Draft genome of Tanacetum cinerariifolium, the natural source of mosquito coil.</title>
        <authorList>
            <person name="Yamashiro T."/>
            <person name="Shiraishi A."/>
            <person name="Satake H."/>
            <person name="Nakayama K."/>
        </authorList>
    </citation>
    <scope>NUCLEOTIDE SEQUENCE</scope>
</reference>
<dbReference type="AlphaFoldDB" id="A0A699HG56"/>
<feature type="region of interest" description="Disordered" evidence="1">
    <location>
        <begin position="329"/>
        <end position="351"/>
    </location>
</feature>